<proteinExistence type="predicted"/>
<dbReference type="AlphaFoldDB" id="A0A4Y2DMX7"/>
<protein>
    <submittedName>
        <fullName evidence="1">Uncharacterized protein</fullName>
    </submittedName>
</protein>
<reference evidence="1 2" key="1">
    <citation type="journal article" date="2019" name="Sci. Rep.">
        <title>Orb-weaving spider Araneus ventricosus genome elucidates the spidroin gene catalogue.</title>
        <authorList>
            <person name="Kono N."/>
            <person name="Nakamura H."/>
            <person name="Ohtoshi R."/>
            <person name="Moran D.A.P."/>
            <person name="Shinohara A."/>
            <person name="Yoshida Y."/>
            <person name="Fujiwara M."/>
            <person name="Mori M."/>
            <person name="Tomita M."/>
            <person name="Arakawa K."/>
        </authorList>
    </citation>
    <scope>NUCLEOTIDE SEQUENCE [LARGE SCALE GENOMIC DNA]</scope>
</reference>
<organism evidence="1 2">
    <name type="scientific">Araneus ventricosus</name>
    <name type="common">Orbweaver spider</name>
    <name type="synonym">Epeira ventricosa</name>
    <dbReference type="NCBI Taxonomy" id="182803"/>
    <lineage>
        <taxon>Eukaryota</taxon>
        <taxon>Metazoa</taxon>
        <taxon>Ecdysozoa</taxon>
        <taxon>Arthropoda</taxon>
        <taxon>Chelicerata</taxon>
        <taxon>Arachnida</taxon>
        <taxon>Araneae</taxon>
        <taxon>Araneomorphae</taxon>
        <taxon>Entelegynae</taxon>
        <taxon>Araneoidea</taxon>
        <taxon>Araneidae</taxon>
        <taxon>Araneus</taxon>
    </lineage>
</organism>
<dbReference type="Proteomes" id="UP000499080">
    <property type="component" value="Unassembled WGS sequence"/>
</dbReference>
<dbReference type="EMBL" id="BGPR01000399">
    <property type="protein sequence ID" value="GBM18170.1"/>
    <property type="molecule type" value="Genomic_DNA"/>
</dbReference>
<name>A0A4Y2DMX7_ARAVE</name>
<sequence length="128" mass="14530">MLSDQRRAIPAQRTPTTTMLSADIIEFCTDMTSLGCRAGNDPERPSEGATVFEQKKKSFAHSDRLLDMLMDESLNCFSKKWKPRCIQNSFDSLKLEWISGGSQGTRQQAHVPIQNLKCFKFFCLYVAT</sequence>
<gene>
    <name evidence="1" type="ORF">AVEN_151713_1</name>
</gene>
<evidence type="ECO:0000313" key="2">
    <source>
        <dbReference type="Proteomes" id="UP000499080"/>
    </source>
</evidence>
<keyword evidence="2" id="KW-1185">Reference proteome</keyword>
<comment type="caution">
    <text evidence="1">The sequence shown here is derived from an EMBL/GenBank/DDBJ whole genome shotgun (WGS) entry which is preliminary data.</text>
</comment>
<accession>A0A4Y2DMX7</accession>
<evidence type="ECO:0000313" key="1">
    <source>
        <dbReference type="EMBL" id="GBM18170.1"/>
    </source>
</evidence>